<evidence type="ECO:0000313" key="6">
    <source>
        <dbReference type="Proteomes" id="UP000465302"/>
    </source>
</evidence>
<dbReference type="RefSeq" id="WP_097941272.1">
    <property type="nucleotide sequence ID" value="NZ_BLKS01000001.1"/>
</dbReference>
<proteinExistence type="predicted"/>
<dbReference type="AlphaFoldDB" id="A0A2A7MZI7"/>
<feature type="signal peptide" evidence="2">
    <location>
        <begin position="1"/>
        <end position="37"/>
    </location>
</feature>
<evidence type="ECO:0000256" key="2">
    <source>
        <dbReference type="SAM" id="SignalP"/>
    </source>
</evidence>
<reference evidence="4 5" key="1">
    <citation type="submission" date="2017-10" db="EMBL/GenBank/DDBJ databases">
        <title>The new phylogeny of genus Mycobacterium.</title>
        <authorList>
            <person name="Tortoli E."/>
            <person name="Trovato A."/>
            <person name="Cirillo D.M."/>
        </authorList>
    </citation>
    <scope>NUCLEOTIDE SEQUENCE [LARGE SCALE GENOMIC DNA]</scope>
    <source>
        <strain evidence="4 5">CCUG37673</strain>
    </source>
</reference>
<dbReference type="EMBL" id="BLKS01000001">
    <property type="protein sequence ID" value="GFG52089.1"/>
    <property type="molecule type" value="Genomic_DNA"/>
</dbReference>
<feature type="compositionally biased region" description="Polar residues" evidence="1">
    <location>
        <begin position="134"/>
        <end position="147"/>
    </location>
</feature>
<sequence>MIKPIRSTANRVKYGAMLIGALAVAAAPLAYPASATAERVWDIELYDGCMEAQAENQMDYSIAQQLEAHRVCCEETGGVFIDDGYVGKCVAPPAEPASGSRQLPGNIHIPTDLATAPQVTKTPPRPIQDPSAIATVSTVSQRSGSVS</sequence>
<dbReference type="Proteomes" id="UP000465302">
    <property type="component" value="Unassembled WGS sequence"/>
</dbReference>
<dbReference type="Proteomes" id="UP000220914">
    <property type="component" value="Unassembled WGS sequence"/>
</dbReference>
<comment type="caution">
    <text evidence="4">The sequence shown here is derived from an EMBL/GenBank/DDBJ whole genome shotgun (WGS) entry which is preliminary data.</text>
</comment>
<feature type="chain" id="PRO_5038223996" evidence="2">
    <location>
        <begin position="38"/>
        <end position="147"/>
    </location>
</feature>
<evidence type="ECO:0000313" key="4">
    <source>
        <dbReference type="EMBL" id="PEG37074.1"/>
    </source>
</evidence>
<protein>
    <submittedName>
        <fullName evidence="4">Uncharacterized protein</fullName>
    </submittedName>
</protein>
<name>A0A2A7MZI7_MYCAG</name>
<accession>A0A2A7MZI7</accession>
<evidence type="ECO:0000313" key="3">
    <source>
        <dbReference type="EMBL" id="GFG52089.1"/>
    </source>
</evidence>
<feature type="region of interest" description="Disordered" evidence="1">
    <location>
        <begin position="115"/>
        <end position="147"/>
    </location>
</feature>
<reference evidence="3" key="3">
    <citation type="submission" date="2020-02" db="EMBL/GenBank/DDBJ databases">
        <authorList>
            <person name="Matsumoto Y."/>
            <person name="Motooka D."/>
            <person name="Nakamura S."/>
        </authorList>
    </citation>
    <scope>NUCLEOTIDE SEQUENCE</scope>
    <source>
        <strain evidence="3">JCM 6377</strain>
    </source>
</reference>
<dbReference type="OrthoDB" id="4753794at2"/>
<evidence type="ECO:0000256" key="1">
    <source>
        <dbReference type="SAM" id="MobiDB-lite"/>
    </source>
</evidence>
<organism evidence="4 5">
    <name type="scientific">Mycolicibacterium agri</name>
    <name type="common">Mycobacterium agri</name>
    <dbReference type="NCBI Taxonomy" id="36811"/>
    <lineage>
        <taxon>Bacteria</taxon>
        <taxon>Bacillati</taxon>
        <taxon>Actinomycetota</taxon>
        <taxon>Actinomycetes</taxon>
        <taxon>Mycobacteriales</taxon>
        <taxon>Mycobacteriaceae</taxon>
        <taxon>Mycolicibacterium</taxon>
    </lineage>
</organism>
<dbReference type="EMBL" id="PDCP01000029">
    <property type="protein sequence ID" value="PEG37074.1"/>
    <property type="molecule type" value="Genomic_DNA"/>
</dbReference>
<gene>
    <name evidence="4" type="ORF">CQY20_17110</name>
    <name evidence="3" type="ORF">MAGR_35300</name>
</gene>
<reference evidence="3 6" key="2">
    <citation type="journal article" date="2019" name="Emerg. Microbes Infect.">
        <title>Comprehensive subspecies identification of 175 nontuberculous mycobacteria species based on 7547 genomic profiles.</title>
        <authorList>
            <person name="Matsumoto Y."/>
            <person name="Kinjo T."/>
            <person name="Motooka D."/>
            <person name="Nabeya D."/>
            <person name="Jung N."/>
            <person name="Uechi K."/>
            <person name="Horii T."/>
            <person name="Iida T."/>
            <person name="Fujita J."/>
            <person name="Nakamura S."/>
        </authorList>
    </citation>
    <scope>NUCLEOTIDE SEQUENCE [LARGE SCALE GENOMIC DNA]</scope>
    <source>
        <strain evidence="3 6">JCM 6377</strain>
    </source>
</reference>
<keyword evidence="2" id="KW-0732">Signal</keyword>
<evidence type="ECO:0000313" key="5">
    <source>
        <dbReference type="Proteomes" id="UP000220914"/>
    </source>
</evidence>
<keyword evidence="5" id="KW-1185">Reference proteome</keyword>